<dbReference type="OrthoDB" id="3650120at2759"/>
<organism evidence="3 4">
    <name type="scientific">Baudoinia panamericana (strain UAMH 10762)</name>
    <name type="common">Angels' share fungus</name>
    <name type="synonym">Baudoinia compniacensis (strain UAMH 10762)</name>
    <dbReference type="NCBI Taxonomy" id="717646"/>
    <lineage>
        <taxon>Eukaryota</taxon>
        <taxon>Fungi</taxon>
        <taxon>Dikarya</taxon>
        <taxon>Ascomycota</taxon>
        <taxon>Pezizomycotina</taxon>
        <taxon>Dothideomycetes</taxon>
        <taxon>Dothideomycetidae</taxon>
        <taxon>Mycosphaerellales</taxon>
        <taxon>Teratosphaeriaceae</taxon>
        <taxon>Baudoinia</taxon>
    </lineage>
</organism>
<keyword evidence="2" id="KW-0732">Signal</keyword>
<dbReference type="RefSeq" id="XP_007672692.1">
    <property type="nucleotide sequence ID" value="XM_007674502.1"/>
</dbReference>
<evidence type="ECO:0000256" key="2">
    <source>
        <dbReference type="SAM" id="SignalP"/>
    </source>
</evidence>
<proteinExistence type="predicted"/>
<dbReference type="eggNOG" id="ENOG502TBUC">
    <property type="taxonomic scope" value="Eukaryota"/>
</dbReference>
<feature type="region of interest" description="Disordered" evidence="1">
    <location>
        <begin position="54"/>
        <end position="75"/>
    </location>
</feature>
<dbReference type="KEGG" id="bcom:BAUCODRAFT_368095"/>
<feature type="signal peptide" evidence="2">
    <location>
        <begin position="1"/>
        <end position="26"/>
    </location>
</feature>
<reference evidence="3 4" key="1">
    <citation type="journal article" date="2012" name="PLoS Pathog.">
        <title>Diverse lifestyles and strategies of plant pathogenesis encoded in the genomes of eighteen Dothideomycetes fungi.</title>
        <authorList>
            <person name="Ohm R.A."/>
            <person name="Feau N."/>
            <person name="Henrissat B."/>
            <person name="Schoch C.L."/>
            <person name="Horwitz B.A."/>
            <person name="Barry K.W."/>
            <person name="Condon B.J."/>
            <person name="Copeland A.C."/>
            <person name="Dhillon B."/>
            <person name="Glaser F."/>
            <person name="Hesse C.N."/>
            <person name="Kosti I."/>
            <person name="LaButti K."/>
            <person name="Lindquist E.A."/>
            <person name="Lucas S."/>
            <person name="Salamov A.A."/>
            <person name="Bradshaw R.E."/>
            <person name="Ciuffetti L."/>
            <person name="Hamelin R.C."/>
            <person name="Kema G.H.J."/>
            <person name="Lawrence C."/>
            <person name="Scott J.A."/>
            <person name="Spatafora J.W."/>
            <person name="Turgeon B.G."/>
            <person name="de Wit P.J.G.M."/>
            <person name="Zhong S."/>
            <person name="Goodwin S.B."/>
            <person name="Grigoriev I.V."/>
        </authorList>
    </citation>
    <scope>NUCLEOTIDE SEQUENCE [LARGE SCALE GENOMIC DNA]</scope>
    <source>
        <strain evidence="3 4">UAMH 10762</strain>
    </source>
</reference>
<protein>
    <submittedName>
        <fullName evidence="3">Uncharacterized protein</fullName>
    </submittedName>
</protein>
<keyword evidence="4" id="KW-1185">Reference proteome</keyword>
<sequence length="204" mass="22496">MRAFFCLKPLVPLLLVQLVGNTLTCAATPLLHPHQLSSHQLPLLTAAAEEWRPNPLRKHEVTSSRPSTAGRRRSHLDAAPNSVGILFTSSHDEEKVGVDVEVVHAWVPLGRMIHTHDSPELPLRPQTARITTLIHSTPEIASPEHLDRVVCTIYPKWNASNEVPDPDVLAVELKRGDGMVRLVGAGAGAGPRRNWREVDTVECR</sequence>
<gene>
    <name evidence="3" type="ORF">BAUCODRAFT_368095</name>
</gene>
<dbReference type="HOGENOM" id="CLU_1343015_0_0_1"/>
<accession>M2MTG2</accession>
<evidence type="ECO:0000313" key="3">
    <source>
        <dbReference type="EMBL" id="EMD00192.1"/>
    </source>
</evidence>
<dbReference type="GeneID" id="19113076"/>
<dbReference type="AlphaFoldDB" id="M2MTG2"/>
<feature type="chain" id="PRO_5004021739" evidence="2">
    <location>
        <begin position="27"/>
        <end position="204"/>
    </location>
</feature>
<evidence type="ECO:0000256" key="1">
    <source>
        <dbReference type="SAM" id="MobiDB-lite"/>
    </source>
</evidence>
<evidence type="ECO:0000313" key="4">
    <source>
        <dbReference type="Proteomes" id="UP000011761"/>
    </source>
</evidence>
<dbReference type="Proteomes" id="UP000011761">
    <property type="component" value="Unassembled WGS sequence"/>
</dbReference>
<name>M2MTG2_BAUPA</name>
<dbReference type="EMBL" id="KB445551">
    <property type="protein sequence ID" value="EMD00192.1"/>
    <property type="molecule type" value="Genomic_DNA"/>
</dbReference>